<accession>B6G296</accession>
<name>B6G296_PEPHT</name>
<evidence type="ECO:0000313" key="2">
    <source>
        <dbReference type="EMBL" id="EEA84088.1"/>
    </source>
</evidence>
<reference evidence="2 3" key="2">
    <citation type="submission" date="2008-10" db="EMBL/GenBank/DDBJ databases">
        <title>Draft genome sequence of Clostridium hiranonis (DSM 13275).</title>
        <authorList>
            <person name="Sudarsanam P."/>
            <person name="Ley R."/>
            <person name="Guruge J."/>
            <person name="Turnbaugh P.J."/>
            <person name="Mahowald M."/>
            <person name="Liep D."/>
            <person name="Gordon J."/>
        </authorList>
    </citation>
    <scope>NUCLEOTIDE SEQUENCE [LARGE SCALE GENOMIC DNA]</scope>
    <source>
        <strain evidence="2 3">DSM 13275</strain>
    </source>
</reference>
<dbReference type="EMBL" id="ABWP01000090">
    <property type="protein sequence ID" value="EEA84088.1"/>
    <property type="molecule type" value="Genomic_DNA"/>
</dbReference>
<dbReference type="AlphaFoldDB" id="B6G296"/>
<organism evidence="2 3">
    <name type="scientific">Peptacetobacter hiranonis (strain DSM 13275 / JCM 10541 / KCTC 15199 / TO-931)</name>
    <name type="common">Clostridium hiranonis</name>
    <dbReference type="NCBI Taxonomy" id="500633"/>
    <lineage>
        <taxon>Bacteria</taxon>
        <taxon>Bacillati</taxon>
        <taxon>Bacillota</taxon>
        <taxon>Clostridia</taxon>
        <taxon>Peptostreptococcales</taxon>
        <taxon>Peptostreptococcaceae</taxon>
        <taxon>Peptacetobacter</taxon>
    </lineage>
</organism>
<keyword evidence="3" id="KW-1185">Reference proteome</keyword>
<evidence type="ECO:0000313" key="3">
    <source>
        <dbReference type="Proteomes" id="UP000003178"/>
    </source>
</evidence>
<dbReference type="Proteomes" id="UP000003178">
    <property type="component" value="Unassembled WGS sequence"/>
</dbReference>
<reference evidence="2 3" key="1">
    <citation type="submission" date="2008-09" db="EMBL/GenBank/DDBJ databases">
        <authorList>
            <person name="Fulton L."/>
            <person name="Clifton S."/>
            <person name="Fulton B."/>
            <person name="Xu J."/>
            <person name="Minx P."/>
            <person name="Pepin K.H."/>
            <person name="Johnson M."/>
            <person name="Thiruvilangam P."/>
            <person name="Bhonagiri V."/>
            <person name="Nash W.E."/>
            <person name="Mardis E.R."/>
            <person name="Wilson R.K."/>
        </authorList>
    </citation>
    <scope>NUCLEOTIDE SEQUENCE [LARGE SCALE GENOMIC DNA]</scope>
    <source>
        <strain evidence="2 3">DSM 13275</strain>
    </source>
</reference>
<dbReference type="OrthoDB" id="9991371at2"/>
<proteinExistence type="predicted"/>
<evidence type="ECO:0000256" key="1">
    <source>
        <dbReference type="SAM" id="MobiDB-lite"/>
    </source>
</evidence>
<feature type="region of interest" description="Disordered" evidence="1">
    <location>
        <begin position="97"/>
        <end position="128"/>
    </location>
</feature>
<dbReference type="Gene3D" id="3.30.300.180">
    <property type="match status" value="1"/>
</dbReference>
<dbReference type="HOGENOM" id="CLU_1101396_0_0_9"/>
<sequence length="252" mass="29366">MNIEQFTKETLNSLQSELSSVIESVRKIKFSGNTLYIISDIAKIDEQISPEIIEMIKTYIVAKSGISYGINIVFLSEDDIIELGLRKIAEIQLSKNYQNEEKSEEDDSTIEVKRPEHEEEKQEENKEYKEEADINRIDAMDVWKVMLGRIQELISPAVYKALFKDSKQIDYQMGTVVVRVGDVRVVQIMETQYLRFLQDVSEELFGVRLGFKFVVDDKKEERPKKKDEEEVYPASMNDLNDFFSFLNSLYNK</sequence>
<comment type="caution">
    <text evidence="2">The sequence shown here is derived from an EMBL/GenBank/DDBJ whole genome shotgun (WGS) entry which is preliminary data.</text>
</comment>
<gene>
    <name evidence="2" type="ORF">CLOHIR_02258</name>
</gene>
<dbReference type="RefSeq" id="WP_006441097.1">
    <property type="nucleotide sequence ID" value="NZ_DS995362.1"/>
</dbReference>
<dbReference type="InterPro" id="IPR038454">
    <property type="entry name" value="DnaA_N_sf"/>
</dbReference>
<feature type="compositionally biased region" description="Basic and acidic residues" evidence="1">
    <location>
        <begin position="110"/>
        <end position="128"/>
    </location>
</feature>
<protein>
    <submittedName>
        <fullName evidence="2">Uncharacterized protein</fullName>
    </submittedName>
</protein>